<keyword evidence="2" id="KW-1185">Reference proteome</keyword>
<dbReference type="RefSeq" id="WP_346754641.1">
    <property type="nucleotide sequence ID" value="NZ_JAUJEA010000012.1"/>
</dbReference>
<organism evidence="1 2">
    <name type="scientific">Splendidivirga corallicola</name>
    <dbReference type="NCBI Taxonomy" id="3051826"/>
    <lineage>
        <taxon>Bacteria</taxon>
        <taxon>Pseudomonadati</taxon>
        <taxon>Bacteroidota</taxon>
        <taxon>Cytophagia</taxon>
        <taxon>Cytophagales</taxon>
        <taxon>Splendidivirgaceae</taxon>
        <taxon>Splendidivirga</taxon>
    </lineage>
</organism>
<protein>
    <submittedName>
        <fullName evidence="1">Uncharacterized protein</fullName>
    </submittedName>
</protein>
<accession>A0ABT8KXD8</accession>
<evidence type="ECO:0000313" key="1">
    <source>
        <dbReference type="EMBL" id="MDN5204617.1"/>
    </source>
</evidence>
<dbReference type="EMBL" id="JAUJEA010000012">
    <property type="protein sequence ID" value="MDN5204617.1"/>
    <property type="molecule type" value="Genomic_DNA"/>
</dbReference>
<dbReference type="Proteomes" id="UP001172082">
    <property type="component" value="Unassembled WGS sequence"/>
</dbReference>
<sequence length="158" mass="18002">MKEQSRLSVRPRLTFNKNVTSSVTVDDKDSIISKVVKLSVTVRNNGLGPAIIESGKMMDKGKVYDIPDFFDTVYPKLKDFGVFTQTYGLEAGGAIPASEIITIFTYQYNTENEKKIYDYLGSPEYYELPFIVSIEYTSLYEEKWIVESNSNTHPKKIN</sequence>
<name>A0ABT8KXD8_9BACT</name>
<evidence type="ECO:0000313" key="2">
    <source>
        <dbReference type="Proteomes" id="UP001172082"/>
    </source>
</evidence>
<gene>
    <name evidence="1" type="ORF">QQ008_24710</name>
</gene>
<reference evidence="1" key="1">
    <citation type="submission" date="2023-06" db="EMBL/GenBank/DDBJ databases">
        <title>Genomic of Parafulvivirga corallium.</title>
        <authorList>
            <person name="Wang G."/>
        </authorList>
    </citation>
    <scope>NUCLEOTIDE SEQUENCE</scope>
    <source>
        <strain evidence="1">BMA10</strain>
    </source>
</reference>
<comment type="caution">
    <text evidence="1">The sequence shown here is derived from an EMBL/GenBank/DDBJ whole genome shotgun (WGS) entry which is preliminary data.</text>
</comment>
<proteinExistence type="predicted"/>